<proteinExistence type="predicted"/>
<dbReference type="Proteomes" id="UP000256964">
    <property type="component" value="Unassembled WGS sequence"/>
</dbReference>
<accession>A0A371DLY8</accession>
<gene>
    <name evidence="1" type="ORF">OH76DRAFT_1230066</name>
</gene>
<evidence type="ECO:0000313" key="2">
    <source>
        <dbReference type="Proteomes" id="UP000256964"/>
    </source>
</evidence>
<dbReference type="AlphaFoldDB" id="A0A371DLY8"/>
<name>A0A371DLY8_9APHY</name>
<reference evidence="1 2" key="1">
    <citation type="journal article" date="2018" name="Biotechnol. Biofuels">
        <title>Integrative visual omics of the white-rot fungus Polyporus brumalis exposes the biotechnological potential of its oxidative enzymes for delignifying raw plant biomass.</title>
        <authorList>
            <person name="Miyauchi S."/>
            <person name="Rancon A."/>
            <person name="Drula E."/>
            <person name="Hage H."/>
            <person name="Chaduli D."/>
            <person name="Favel A."/>
            <person name="Grisel S."/>
            <person name="Henrissat B."/>
            <person name="Herpoel-Gimbert I."/>
            <person name="Ruiz-Duenas F.J."/>
            <person name="Chevret D."/>
            <person name="Hainaut M."/>
            <person name="Lin J."/>
            <person name="Wang M."/>
            <person name="Pangilinan J."/>
            <person name="Lipzen A."/>
            <person name="Lesage-Meessen L."/>
            <person name="Navarro D."/>
            <person name="Riley R."/>
            <person name="Grigoriev I.V."/>
            <person name="Zhou S."/>
            <person name="Raouche S."/>
            <person name="Rosso M.N."/>
        </authorList>
    </citation>
    <scope>NUCLEOTIDE SEQUENCE [LARGE SCALE GENOMIC DNA]</scope>
    <source>
        <strain evidence="1 2">BRFM 1820</strain>
    </source>
</reference>
<protein>
    <submittedName>
        <fullName evidence="1">Uncharacterized protein</fullName>
    </submittedName>
</protein>
<sequence length="185" mass="20417">MIALDTKSDVATFSRLLSKRKADLPTITVAPPRIPYPLFSSSTDTHRATPRGTAVCHLRVSFTTALTYGKRSRSSASGMRFRPTTRSNSAFGVRALLHVGVEAHGDEKPLQSSMLLETASFSKRRNATRPDAPNLWQLEGSFAVSAAEQRAQTATSSRIILNNSRGYGVSISQRIMHWKCNYVYI</sequence>
<evidence type="ECO:0000313" key="1">
    <source>
        <dbReference type="EMBL" id="RDX53561.1"/>
    </source>
</evidence>
<keyword evidence="2" id="KW-1185">Reference proteome</keyword>
<dbReference type="EMBL" id="KZ857387">
    <property type="protein sequence ID" value="RDX53561.1"/>
    <property type="molecule type" value="Genomic_DNA"/>
</dbReference>
<organism evidence="1 2">
    <name type="scientific">Lentinus brumalis</name>
    <dbReference type="NCBI Taxonomy" id="2498619"/>
    <lineage>
        <taxon>Eukaryota</taxon>
        <taxon>Fungi</taxon>
        <taxon>Dikarya</taxon>
        <taxon>Basidiomycota</taxon>
        <taxon>Agaricomycotina</taxon>
        <taxon>Agaricomycetes</taxon>
        <taxon>Polyporales</taxon>
        <taxon>Polyporaceae</taxon>
        <taxon>Lentinus</taxon>
    </lineage>
</organism>